<organism evidence="2 3">
    <name type="scientific">Thermothielavioides terrestris</name>
    <dbReference type="NCBI Taxonomy" id="2587410"/>
    <lineage>
        <taxon>Eukaryota</taxon>
        <taxon>Fungi</taxon>
        <taxon>Dikarya</taxon>
        <taxon>Ascomycota</taxon>
        <taxon>Pezizomycotina</taxon>
        <taxon>Sordariomycetes</taxon>
        <taxon>Sordariomycetidae</taxon>
        <taxon>Sordariales</taxon>
        <taxon>Chaetomiaceae</taxon>
        <taxon>Thermothielavioides</taxon>
    </lineage>
</organism>
<protein>
    <submittedName>
        <fullName evidence="2">8a11b774-ade8-4ca6-ab29-009013a8d40b</fullName>
    </submittedName>
</protein>
<proteinExistence type="predicted"/>
<gene>
    <name evidence="2" type="ORF">TT172_LOCUS9026</name>
</gene>
<reference evidence="2 3" key="1">
    <citation type="submission" date="2018-04" db="EMBL/GenBank/DDBJ databases">
        <authorList>
            <person name="Huttner S."/>
            <person name="Dainat J."/>
        </authorList>
    </citation>
    <scope>NUCLEOTIDE SEQUENCE [LARGE SCALE GENOMIC DNA]</scope>
</reference>
<accession>A0A3S4AUX4</accession>
<name>A0A3S4AUX4_9PEZI</name>
<feature type="region of interest" description="Disordered" evidence="1">
    <location>
        <begin position="1"/>
        <end position="99"/>
    </location>
</feature>
<evidence type="ECO:0000256" key="1">
    <source>
        <dbReference type="SAM" id="MobiDB-lite"/>
    </source>
</evidence>
<dbReference type="Proteomes" id="UP000289323">
    <property type="component" value="Unassembled WGS sequence"/>
</dbReference>
<evidence type="ECO:0000313" key="3">
    <source>
        <dbReference type="Proteomes" id="UP000289323"/>
    </source>
</evidence>
<sequence length="158" mass="16546">MAETARAEAGHTSPRETAVSTGTVSEMPTIPQGRVFGSPAPLGSDEFDFAVKPGSLRGQSTAENDAADYLNGGQPHERISPITNTSGGPEPSSPDVEAPPELADVLGIVDPPSPAFHPRSWITNPKGAQHVRLRAAIDVELTYGAATAKSDPAWHEWG</sequence>
<dbReference type="AlphaFoldDB" id="A0A3S4AUX4"/>
<dbReference type="EMBL" id="OUUZ01000018">
    <property type="protein sequence ID" value="SPQ26607.1"/>
    <property type="molecule type" value="Genomic_DNA"/>
</dbReference>
<evidence type="ECO:0000313" key="2">
    <source>
        <dbReference type="EMBL" id="SPQ26607.1"/>
    </source>
</evidence>